<proteinExistence type="predicted"/>
<comment type="caution">
    <text evidence="6">The sequence shown here is derived from an EMBL/GenBank/DDBJ whole genome shotgun (WGS) entry which is preliminary data.</text>
</comment>
<dbReference type="PANTHER" id="PTHR42852:SF6">
    <property type="entry name" value="THIOL:DISULFIDE INTERCHANGE PROTEIN DSBE"/>
    <property type="match status" value="1"/>
</dbReference>
<dbReference type="InterPro" id="IPR013766">
    <property type="entry name" value="Thioredoxin_domain"/>
</dbReference>
<dbReference type="GO" id="GO:0030313">
    <property type="term" value="C:cell envelope"/>
    <property type="evidence" value="ECO:0007669"/>
    <property type="project" value="UniProtKB-SubCell"/>
</dbReference>
<gene>
    <name evidence="6" type="ORF">KK078_08380</name>
</gene>
<feature type="domain" description="Thioredoxin" evidence="5">
    <location>
        <begin position="108"/>
        <end position="248"/>
    </location>
</feature>
<evidence type="ECO:0000256" key="4">
    <source>
        <dbReference type="ARBA" id="ARBA00023284"/>
    </source>
</evidence>
<dbReference type="Pfam" id="PF00578">
    <property type="entry name" value="AhpC-TSA"/>
    <property type="match status" value="1"/>
</dbReference>
<accession>A0AAP2D6Z5</accession>
<keyword evidence="2" id="KW-0201">Cytochrome c-type biogenesis</keyword>
<reference evidence="6 7" key="1">
    <citation type="submission" date="2021-05" db="EMBL/GenBank/DDBJ databases">
        <title>A Polyphasic approach of four new species of the genus Ohtaekwangia: Ohtaekwangia histidinii sp. nov., Ohtaekwangia cretensis sp. nov., Ohtaekwangia indiensis sp. nov., Ohtaekwangia reichenbachii sp. nov. from diverse environment.</title>
        <authorList>
            <person name="Octaviana S."/>
        </authorList>
    </citation>
    <scope>NUCLEOTIDE SEQUENCE [LARGE SCALE GENOMIC DNA]</scope>
    <source>
        <strain evidence="6 7">PWU37</strain>
    </source>
</reference>
<comment type="subcellular location">
    <subcellularLocation>
        <location evidence="1">Cell envelope</location>
    </subcellularLocation>
</comment>
<dbReference type="GO" id="GO:0016209">
    <property type="term" value="F:antioxidant activity"/>
    <property type="evidence" value="ECO:0007669"/>
    <property type="project" value="InterPro"/>
</dbReference>
<dbReference type="EMBL" id="JAHESC010000009">
    <property type="protein sequence ID" value="MBT1686568.1"/>
    <property type="molecule type" value="Genomic_DNA"/>
</dbReference>
<keyword evidence="4" id="KW-0676">Redox-active center</keyword>
<evidence type="ECO:0000256" key="2">
    <source>
        <dbReference type="ARBA" id="ARBA00022748"/>
    </source>
</evidence>
<dbReference type="InterPro" id="IPR050553">
    <property type="entry name" value="Thioredoxin_ResA/DsbE_sf"/>
</dbReference>
<dbReference type="InterPro" id="IPR017937">
    <property type="entry name" value="Thioredoxin_CS"/>
</dbReference>
<dbReference type="Gene3D" id="3.40.30.10">
    <property type="entry name" value="Glutaredoxin"/>
    <property type="match status" value="1"/>
</dbReference>
<name>A0AAP2D6Z5_9BACT</name>
<dbReference type="PANTHER" id="PTHR42852">
    <property type="entry name" value="THIOL:DISULFIDE INTERCHANGE PROTEIN DSBE"/>
    <property type="match status" value="1"/>
</dbReference>
<evidence type="ECO:0000259" key="5">
    <source>
        <dbReference type="PROSITE" id="PS51352"/>
    </source>
</evidence>
<dbReference type="SUPFAM" id="SSF52833">
    <property type="entry name" value="Thioredoxin-like"/>
    <property type="match status" value="1"/>
</dbReference>
<dbReference type="PROSITE" id="PS51352">
    <property type="entry name" value="THIOREDOXIN_2"/>
    <property type="match status" value="1"/>
</dbReference>
<evidence type="ECO:0000313" key="6">
    <source>
        <dbReference type="EMBL" id="MBT1686568.1"/>
    </source>
</evidence>
<keyword evidence="7" id="KW-1185">Reference proteome</keyword>
<dbReference type="GO" id="GO:0017004">
    <property type="term" value="P:cytochrome complex assembly"/>
    <property type="evidence" value="ECO:0007669"/>
    <property type="project" value="UniProtKB-KW"/>
</dbReference>
<protein>
    <submittedName>
        <fullName evidence="6">TlpA family protein disulfide reductase</fullName>
    </submittedName>
</protein>
<evidence type="ECO:0000256" key="1">
    <source>
        <dbReference type="ARBA" id="ARBA00004196"/>
    </source>
</evidence>
<organism evidence="6 7">
    <name type="scientific">Dawidia soli</name>
    <dbReference type="NCBI Taxonomy" id="2782352"/>
    <lineage>
        <taxon>Bacteria</taxon>
        <taxon>Pseudomonadati</taxon>
        <taxon>Bacteroidota</taxon>
        <taxon>Cytophagia</taxon>
        <taxon>Cytophagales</taxon>
        <taxon>Chryseotaleaceae</taxon>
        <taxon>Dawidia</taxon>
    </lineage>
</organism>
<dbReference type="Proteomes" id="UP001319180">
    <property type="component" value="Unassembled WGS sequence"/>
</dbReference>
<evidence type="ECO:0000256" key="3">
    <source>
        <dbReference type="ARBA" id="ARBA00023157"/>
    </source>
</evidence>
<evidence type="ECO:0000313" key="7">
    <source>
        <dbReference type="Proteomes" id="UP001319180"/>
    </source>
</evidence>
<dbReference type="InterPro" id="IPR036249">
    <property type="entry name" value="Thioredoxin-like_sf"/>
</dbReference>
<dbReference type="CDD" id="cd02966">
    <property type="entry name" value="TlpA_like_family"/>
    <property type="match status" value="1"/>
</dbReference>
<dbReference type="GO" id="GO:0016491">
    <property type="term" value="F:oxidoreductase activity"/>
    <property type="evidence" value="ECO:0007669"/>
    <property type="project" value="InterPro"/>
</dbReference>
<dbReference type="AlphaFoldDB" id="A0AAP2D6Z5"/>
<dbReference type="PROSITE" id="PS00194">
    <property type="entry name" value="THIOREDOXIN_1"/>
    <property type="match status" value="1"/>
</dbReference>
<sequence length="248" mass="27926">MAEAERSPVIVKLNEDFTAAVQAKDDAKIAQIQTTYQQEIAKTHEKLAEYLRSQPASLGTINLLQSNVLDKDQYMSTYVAVAEKLKKEWPQYTVAKDFVSMVDRMKVLSIGQVAPEIALPDTTGKVVKLSSLKGKYVLVDFWAKWCGPCRQENPNVVRAFHKFKDQGFTVFGVSLDRNKKDWVQAIKQDGLAWTHVSDLKYWQSEAAKTYNITGIPFSLLLDPDGKIIAKNLRGAALDNKLNEIFAKK</sequence>
<dbReference type="InterPro" id="IPR000866">
    <property type="entry name" value="AhpC/TSA"/>
</dbReference>
<keyword evidence="3" id="KW-1015">Disulfide bond</keyword>